<evidence type="ECO:0000256" key="4">
    <source>
        <dbReference type="ARBA" id="ARBA00023163"/>
    </source>
</evidence>
<dbReference type="Proteomes" id="UP001170954">
    <property type="component" value="Unassembled WGS sequence"/>
</dbReference>
<sequence length="187" mass="21587">MTRLDSSINGLLHAFNQGDEDAFKKIYSACWSKVFSDAYSRLKNKEDAENITQDVFITLWEQRGKQDIQNIPAFLYRLCKHKTLNYILKKRPALLAEHELEMSTDISPAYQLQFKEAGAIFNTKLKHLPPKQRSIFKLRYEENRSTVEIAQELGLSVKTVRNHLGRAIVTLRNILKLFLAVSTAVFI</sequence>
<reference evidence="7" key="2">
    <citation type="journal article" date="2022" name="Sci. Total Environ.">
        <title>Prevalence, transmission, and molecular epidemiology of tet(X)-positive bacteria among humans, animals, and environmental niches in China: An epidemiological, and genomic-based study.</title>
        <authorList>
            <person name="Dong N."/>
            <person name="Zeng Y."/>
            <person name="Cai C."/>
            <person name="Sun C."/>
            <person name="Lu J."/>
            <person name="Liu C."/>
            <person name="Zhou H."/>
            <person name="Sun Q."/>
            <person name="Shu L."/>
            <person name="Wang H."/>
            <person name="Wang Y."/>
            <person name="Wang S."/>
            <person name="Wu C."/>
            <person name="Chan E.W."/>
            <person name="Chen G."/>
            <person name="Shen Z."/>
            <person name="Chen S."/>
            <person name="Zhang R."/>
        </authorList>
    </citation>
    <scope>NUCLEOTIDE SEQUENCE</scope>
    <source>
        <strain evidence="7">R1692</strain>
    </source>
</reference>
<dbReference type="InterPro" id="IPR014327">
    <property type="entry name" value="RNA_pol_sigma70_bacteroid"/>
</dbReference>
<keyword evidence="4" id="KW-0804">Transcription</keyword>
<dbReference type="InterPro" id="IPR036388">
    <property type="entry name" value="WH-like_DNA-bd_sf"/>
</dbReference>
<organism evidence="7 8">
    <name type="scientific">Sphingobacterium hotanense</name>
    <dbReference type="NCBI Taxonomy" id="649196"/>
    <lineage>
        <taxon>Bacteria</taxon>
        <taxon>Pseudomonadati</taxon>
        <taxon>Bacteroidota</taxon>
        <taxon>Sphingobacteriia</taxon>
        <taxon>Sphingobacteriales</taxon>
        <taxon>Sphingobacteriaceae</taxon>
        <taxon>Sphingobacterium</taxon>
    </lineage>
</organism>
<comment type="similarity">
    <text evidence="1">Belongs to the sigma-70 factor family. ECF subfamily.</text>
</comment>
<dbReference type="PANTHER" id="PTHR43133:SF46">
    <property type="entry name" value="RNA POLYMERASE SIGMA-70 FACTOR ECF SUBFAMILY"/>
    <property type="match status" value="1"/>
</dbReference>
<dbReference type="SUPFAM" id="SSF88946">
    <property type="entry name" value="Sigma2 domain of RNA polymerase sigma factors"/>
    <property type="match status" value="1"/>
</dbReference>
<dbReference type="InterPro" id="IPR039425">
    <property type="entry name" value="RNA_pol_sigma-70-like"/>
</dbReference>
<dbReference type="CDD" id="cd06171">
    <property type="entry name" value="Sigma70_r4"/>
    <property type="match status" value="1"/>
</dbReference>
<evidence type="ECO:0000256" key="3">
    <source>
        <dbReference type="ARBA" id="ARBA00023082"/>
    </source>
</evidence>
<dbReference type="InterPro" id="IPR013249">
    <property type="entry name" value="RNA_pol_sigma70_r4_t2"/>
</dbReference>
<evidence type="ECO:0000256" key="2">
    <source>
        <dbReference type="ARBA" id="ARBA00023015"/>
    </source>
</evidence>
<evidence type="ECO:0000259" key="5">
    <source>
        <dbReference type="Pfam" id="PF04542"/>
    </source>
</evidence>
<protein>
    <submittedName>
        <fullName evidence="7">RNA polymerase sigma-70 factor</fullName>
    </submittedName>
</protein>
<dbReference type="Gene3D" id="1.10.10.10">
    <property type="entry name" value="Winged helix-like DNA-binding domain superfamily/Winged helix DNA-binding domain"/>
    <property type="match status" value="1"/>
</dbReference>
<gene>
    <name evidence="7" type="ORF">HX018_17670</name>
</gene>
<dbReference type="SUPFAM" id="SSF88659">
    <property type="entry name" value="Sigma3 and sigma4 domains of RNA polymerase sigma factors"/>
    <property type="match status" value="1"/>
</dbReference>
<dbReference type="Pfam" id="PF08281">
    <property type="entry name" value="Sigma70_r4_2"/>
    <property type="match status" value="1"/>
</dbReference>
<feature type="domain" description="RNA polymerase sigma-70 region 2" evidence="5">
    <location>
        <begin position="33"/>
        <end position="91"/>
    </location>
</feature>
<evidence type="ECO:0000259" key="6">
    <source>
        <dbReference type="Pfam" id="PF08281"/>
    </source>
</evidence>
<dbReference type="InterPro" id="IPR013325">
    <property type="entry name" value="RNA_pol_sigma_r2"/>
</dbReference>
<dbReference type="EMBL" id="JACAGK010000069">
    <property type="protein sequence ID" value="MDM1050071.1"/>
    <property type="molecule type" value="Genomic_DNA"/>
</dbReference>
<evidence type="ECO:0000313" key="7">
    <source>
        <dbReference type="EMBL" id="MDM1050071.1"/>
    </source>
</evidence>
<dbReference type="Pfam" id="PF04542">
    <property type="entry name" value="Sigma70_r2"/>
    <property type="match status" value="1"/>
</dbReference>
<proteinExistence type="inferred from homology"/>
<dbReference type="InterPro" id="IPR013324">
    <property type="entry name" value="RNA_pol_sigma_r3/r4-like"/>
</dbReference>
<dbReference type="PANTHER" id="PTHR43133">
    <property type="entry name" value="RNA POLYMERASE ECF-TYPE SIGMA FACTO"/>
    <property type="match status" value="1"/>
</dbReference>
<keyword evidence="8" id="KW-1185">Reference proteome</keyword>
<name>A0ABT7NSG7_9SPHI</name>
<dbReference type="NCBIfam" id="TIGR02937">
    <property type="entry name" value="sigma70-ECF"/>
    <property type="match status" value="1"/>
</dbReference>
<keyword evidence="3" id="KW-0731">Sigma factor</keyword>
<dbReference type="InterPro" id="IPR014284">
    <property type="entry name" value="RNA_pol_sigma-70_dom"/>
</dbReference>
<comment type="caution">
    <text evidence="7">The sequence shown here is derived from an EMBL/GenBank/DDBJ whole genome shotgun (WGS) entry which is preliminary data.</text>
</comment>
<keyword evidence="2" id="KW-0805">Transcription regulation</keyword>
<feature type="domain" description="RNA polymerase sigma factor 70 region 4 type 2" evidence="6">
    <location>
        <begin position="124"/>
        <end position="169"/>
    </location>
</feature>
<evidence type="ECO:0000256" key="1">
    <source>
        <dbReference type="ARBA" id="ARBA00010641"/>
    </source>
</evidence>
<dbReference type="InterPro" id="IPR007627">
    <property type="entry name" value="RNA_pol_sigma70_r2"/>
</dbReference>
<evidence type="ECO:0000313" key="8">
    <source>
        <dbReference type="Proteomes" id="UP001170954"/>
    </source>
</evidence>
<dbReference type="RefSeq" id="WP_286652236.1">
    <property type="nucleotide sequence ID" value="NZ_JACAGK010000069.1"/>
</dbReference>
<dbReference type="Gene3D" id="1.10.1740.10">
    <property type="match status" value="1"/>
</dbReference>
<accession>A0ABT7NSG7</accession>
<dbReference type="NCBIfam" id="TIGR02985">
    <property type="entry name" value="Sig70_bacteroi1"/>
    <property type="match status" value="1"/>
</dbReference>
<reference evidence="7" key="1">
    <citation type="submission" date="2020-06" db="EMBL/GenBank/DDBJ databases">
        <authorList>
            <person name="Dong N."/>
        </authorList>
    </citation>
    <scope>NUCLEOTIDE SEQUENCE</scope>
    <source>
        <strain evidence="7">R1692</strain>
    </source>
</reference>